<protein>
    <submittedName>
        <fullName evidence="2">Uncharacterized protein</fullName>
    </submittedName>
</protein>
<feature type="coiled-coil region" evidence="1">
    <location>
        <begin position="39"/>
        <end position="69"/>
    </location>
</feature>
<dbReference type="OrthoDB" id="302655at2759"/>
<dbReference type="Proteomes" id="UP000000600">
    <property type="component" value="Unassembled WGS sequence"/>
</dbReference>
<keyword evidence="1" id="KW-0175">Coiled coil</keyword>
<accession>A0DFQ2</accession>
<dbReference type="OMA" id="QANCYNI"/>
<gene>
    <name evidence="2" type="ORF">GSPATT00016682001</name>
</gene>
<dbReference type="InParanoid" id="A0DFQ2"/>
<dbReference type="AlphaFoldDB" id="A0DFQ2"/>
<evidence type="ECO:0000313" key="2">
    <source>
        <dbReference type="EMBL" id="CAK81869.1"/>
    </source>
</evidence>
<sequence length="387" mass="46114">MNAIIYPIMPSITKIEGFIVSYNNTKQLIAISLKELQLNFRKEKAIQELEQQQQQQQQQIQQLQEIKQEPQQVQCYQQQQIPQQPIFLDNQQNVHQILGQQNFQICQANCYNISYNQINYEEKYQEDIENKENYSKCSTPKFDEINNDFQIQPNYIKVQTSKKKSSHQKGIFFTFQKEEAYEFKQKIKKESLQQIYSNQKKGPQFTISIPKNNLTFQTDFYTLGFKKLREQTIQDLLKKILNYYSQSVKIYQCNEKLGMKMQLQNQQLLRELVVLEGTEFKIIDIASDQVQGVDQVKFEYGEVEFHHQDNVNYLELCLFSQDCVEIHDSILKDVERITFYNFGESSQKARTLKEQDFDEFVKWVKCWCLQNNFDIIHIGTHLTVRLM</sequence>
<dbReference type="EMBL" id="CT868418">
    <property type="protein sequence ID" value="CAK81869.1"/>
    <property type="molecule type" value="Genomic_DNA"/>
</dbReference>
<reference evidence="2 3" key="1">
    <citation type="journal article" date="2006" name="Nature">
        <title>Global trends of whole-genome duplications revealed by the ciliate Paramecium tetraurelia.</title>
        <authorList>
            <consortium name="Genoscope"/>
            <person name="Aury J.-M."/>
            <person name="Jaillon O."/>
            <person name="Duret L."/>
            <person name="Noel B."/>
            <person name="Jubin C."/>
            <person name="Porcel B.M."/>
            <person name="Segurens B."/>
            <person name="Daubin V."/>
            <person name="Anthouard V."/>
            <person name="Aiach N."/>
            <person name="Arnaiz O."/>
            <person name="Billaut A."/>
            <person name="Beisson J."/>
            <person name="Blanc I."/>
            <person name="Bouhouche K."/>
            <person name="Camara F."/>
            <person name="Duharcourt S."/>
            <person name="Guigo R."/>
            <person name="Gogendeau D."/>
            <person name="Katinka M."/>
            <person name="Keller A.-M."/>
            <person name="Kissmehl R."/>
            <person name="Klotz C."/>
            <person name="Koll F."/>
            <person name="Le Moue A."/>
            <person name="Lepere C."/>
            <person name="Malinsky S."/>
            <person name="Nowacki M."/>
            <person name="Nowak J.K."/>
            <person name="Plattner H."/>
            <person name="Poulain J."/>
            <person name="Ruiz F."/>
            <person name="Serrano V."/>
            <person name="Zagulski M."/>
            <person name="Dessen P."/>
            <person name="Betermier M."/>
            <person name="Weissenbach J."/>
            <person name="Scarpelli C."/>
            <person name="Schachter V."/>
            <person name="Sperling L."/>
            <person name="Meyer E."/>
            <person name="Cohen J."/>
            <person name="Wincker P."/>
        </authorList>
    </citation>
    <scope>NUCLEOTIDE SEQUENCE [LARGE SCALE GENOMIC DNA]</scope>
    <source>
        <strain evidence="2 3">Stock d4-2</strain>
    </source>
</reference>
<dbReference type="KEGG" id="ptm:GSPATT00016682001"/>
<keyword evidence="3" id="KW-1185">Reference proteome</keyword>
<evidence type="ECO:0000313" key="3">
    <source>
        <dbReference type="Proteomes" id="UP000000600"/>
    </source>
</evidence>
<dbReference type="HOGENOM" id="CLU_714681_0_0_1"/>
<proteinExistence type="predicted"/>
<evidence type="ECO:0000256" key="1">
    <source>
        <dbReference type="SAM" id="Coils"/>
    </source>
</evidence>
<dbReference type="RefSeq" id="XP_001449266.1">
    <property type="nucleotide sequence ID" value="XM_001449229.2"/>
</dbReference>
<name>A0DFQ2_PARTE</name>
<organism evidence="2 3">
    <name type="scientific">Paramecium tetraurelia</name>
    <dbReference type="NCBI Taxonomy" id="5888"/>
    <lineage>
        <taxon>Eukaryota</taxon>
        <taxon>Sar</taxon>
        <taxon>Alveolata</taxon>
        <taxon>Ciliophora</taxon>
        <taxon>Intramacronucleata</taxon>
        <taxon>Oligohymenophorea</taxon>
        <taxon>Peniculida</taxon>
        <taxon>Parameciidae</taxon>
        <taxon>Paramecium</taxon>
    </lineage>
</organism>
<dbReference type="GeneID" id="5035051"/>